<keyword evidence="2" id="KW-1133">Transmembrane helix</keyword>
<name>A0ABU2HBJ8_9ACTN</name>
<evidence type="ECO:0000256" key="1">
    <source>
        <dbReference type="SAM" id="MobiDB-lite"/>
    </source>
</evidence>
<dbReference type="EMBL" id="JAVLVT010000026">
    <property type="protein sequence ID" value="MDS1272683.1"/>
    <property type="molecule type" value="Genomic_DNA"/>
</dbReference>
<dbReference type="Proteomes" id="UP001250214">
    <property type="component" value="Unassembled WGS sequence"/>
</dbReference>
<accession>A0ABU2HBJ8</accession>
<feature type="compositionally biased region" description="Polar residues" evidence="1">
    <location>
        <begin position="111"/>
        <end position="120"/>
    </location>
</feature>
<evidence type="ECO:0000313" key="4">
    <source>
        <dbReference type="Proteomes" id="UP001250214"/>
    </source>
</evidence>
<comment type="caution">
    <text evidence="3">The sequence shown here is derived from an EMBL/GenBank/DDBJ whole genome shotgun (WGS) entry which is preliminary data.</text>
</comment>
<proteinExistence type="predicted"/>
<keyword evidence="4" id="KW-1185">Reference proteome</keyword>
<keyword evidence="2" id="KW-0472">Membrane</keyword>
<protein>
    <recommendedName>
        <fullName evidence="5">PH (Pleckstrin Homology) domain-containing protein</fullName>
    </recommendedName>
</protein>
<dbReference type="RefSeq" id="WP_310914287.1">
    <property type="nucleotide sequence ID" value="NZ_JAVLVT010000026.1"/>
</dbReference>
<organism evidence="3 4">
    <name type="scientific">Lipingzhangella rawalii</name>
    <dbReference type="NCBI Taxonomy" id="2055835"/>
    <lineage>
        <taxon>Bacteria</taxon>
        <taxon>Bacillati</taxon>
        <taxon>Actinomycetota</taxon>
        <taxon>Actinomycetes</taxon>
        <taxon>Streptosporangiales</taxon>
        <taxon>Nocardiopsidaceae</taxon>
        <taxon>Lipingzhangella</taxon>
    </lineage>
</organism>
<reference evidence="4" key="1">
    <citation type="submission" date="2023-07" db="EMBL/GenBank/DDBJ databases">
        <title>Novel species in the genus Lipingzhangella isolated from Sambhar Salt Lake.</title>
        <authorList>
            <person name="Jiya N."/>
            <person name="Kajale S."/>
            <person name="Sharma A."/>
        </authorList>
    </citation>
    <scope>NUCLEOTIDE SEQUENCE [LARGE SCALE GENOMIC DNA]</scope>
    <source>
        <strain evidence="4">LS1_29</strain>
    </source>
</reference>
<sequence>MPLRARWIWIWIYFTGGAIVNCIYLPFTWLSGTGLGSDTSDFPLGWVLLGNVLFLAWGCYVAPRMLTRQGAAVSATGITLVQEPLLWFPGRGVALAWEQIHAITSAHESDGSGTESTNHRTVVRIRPTDPDQLPKLPSWASRRLLFLNDTVIQVDSWLKHAQRLLQVLRETRPDLVHEH</sequence>
<feature type="transmembrane region" description="Helical" evidence="2">
    <location>
        <begin position="42"/>
        <end position="62"/>
    </location>
</feature>
<keyword evidence="2" id="KW-0812">Transmembrane</keyword>
<evidence type="ECO:0000313" key="3">
    <source>
        <dbReference type="EMBL" id="MDS1272683.1"/>
    </source>
</evidence>
<feature type="region of interest" description="Disordered" evidence="1">
    <location>
        <begin position="106"/>
        <end position="129"/>
    </location>
</feature>
<gene>
    <name evidence="3" type="ORF">RIF23_20585</name>
</gene>
<evidence type="ECO:0000256" key="2">
    <source>
        <dbReference type="SAM" id="Phobius"/>
    </source>
</evidence>
<evidence type="ECO:0008006" key="5">
    <source>
        <dbReference type="Google" id="ProtNLM"/>
    </source>
</evidence>
<feature type="transmembrane region" description="Helical" evidence="2">
    <location>
        <begin position="7"/>
        <end position="30"/>
    </location>
</feature>